<dbReference type="Pfam" id="PF00440">
    <property type="entry name" value="TetR_N"/>
    <property type="match status" value="1"/>
</dbReference>
<organism evidence="4 5">
    <name type="scientific">Dyadobacter luteus</name>
    <dbReference type="NCBI Taxonomy" id="2259619"/>
    <lineage>
        <taxon>Bacteria</taxon>
        <taxon>Pseudomonadati</taxon>
        <taxon>Bacteroidota</taxon>
        <taxon>Cytophagia</taxon>
        <taxon>Cytophagales</taxon>
        <taxon>Spirosomataceae</taxon>
        <taxon>Dyadobacter</taxon>
    </lineage>
</organism>
<dbReference type="SUPFAM" id="SSF46689">
    <property type="entry name" value="Homeodomain-like"/>
    <property type="match status" value="1"/>
</dbReference>
<evidence type="ECO:0000313" key="4">
    <source>
        <dbReference type="EMBL" id="REA64395.1"/>
    </source>
</evidence>
<dbReference type="AlphaFoldDB" id="A0A3D8YI90"/>
<keyword evidence="1 2" id="KW-0238">DNA-binding</keyword>
<name>A0A3D8YI90_9BACT</name>
<accession>A0A3D8YI90</accession>
<dbReference type="Proteomes" id="UP000256373">
    <property type="component" value="Unassembled WGS sequence"/>
</dbReference>
<dbReference type="GO" id="GO:0003677">
    <property type="term" value="F:DNA binding"/>
    <property type="evidence" value="ECO:0007669"/>
    <property type="project" value="UniProtKB-UniRule"/>
</dbReference>
<evidence type="ECO:0000313" key="5">
    <source>
        <dbReference type="Proteomes" id="UP000256373"/>
    </source>
</evidence>
<gene>
    <name evidence="4" type="ORF">DSL64_02255</name>
</gene>
<dbReference type="RefSeq" id="WP_115829003.1">
    <property type="nucleotide sequence ID" value="NZ_QNUL01000001.1"/>
</dbReference>
<comment type="caution">
    <text evidence="4">The sequence shown here is derived from an EMBL/GenBank/DDBJ whole genome shotgun (WGS) entry which is preliminary data.</text>
</comment>
<feature type="domain" description="HTH tetR-type" evidence="3">
    <location>
        <begin position="1"/>
        <end position="59"/>
    </location>
</feature>
<evidence type="ECO:0000256" key="1">
    <source>
        <dbReference type="ARBA" id="ARBA00023125"/>
    </source>
</evidence>
<dbReference type="OrthoDB" id="6430772at2"/>
<keyword evidence="5" id="KW-1185">Reference proteome</keyword>
<feature type="DNA-binding region" description="H-T-H motif" evidence="2">
    <location>
        <begin position="22"/>
        <end position="41"/>
    </location>
</feature>
<dbReference type="InterPro" id="IPR001647">
    <property type="entry name" value="HTH_TetR"/>
</dbReference>
<protein>
    <recommendedName>
        <fullName evidence="3">HTH tetR-type domain-containing protein</fullName>
    </recommendedName>
</protein>
<reference evidence="4 5" key="1">
    <citation type="submission" date="2018-07" db="EMBL/GenBank/DDBJ databases">
        <title>Dyadobacter roseus sp. nov., isolated from rose rhizosphere soil.</title>
        <authorList>
            <person name="Chen L."/>
        </authorList>
    </citation>
    <scope>NUCLEOTIDE SEQUENCE [LARGE SCALE GENOMIC DNA]</scope>
    <source>
        <strain evidence="4 5">RS19</strain>
    </source>
</reference>
<sequence length="75" mass="8781">MLKLILDAAHDLYWKKGLNFTTIRKIAKKTDYSPTTIYLYYPSKDLIFYDMQEFAFESLHKALQSVDVNKGRSAD</sequence>
<dbReference type="PRINTS" id="PR00455">
    <property type="entry name" value="HTHTETR"/>
</dbReference>
<dbReference type="PROSITE" id="PS50977">
    <property type="entry name" value="HTH_TETR_2"/>
    <property type="match status" value="1"/>
</dbReference>
<proteinExistence type="predicted"/>
<dbReference type="EMBL" id="QNUL01000001">
    <property type="protein sequence ID" value="REA64395.1"/>
    <property type="molecule type" value="Genomic_DNA"/>
</dbReference>
<dbReference type="InterPro" id="IPR009057">
    <property type="entry name" value="Homeodomain-like_sf"/>
</dbReference>
<dbReference type="Gene3D" id="1.10.357.10">
    <property type="entry name" value="Tetracycline Repressor, domain 2"/>
    <property type="match status" value="1"/>
</dbReference>
<evidence type="ECO:0000259" key="3">
    <source>
        <dbReference type="PROSITE" id="PS50977"/>
    </source>
</evidence>
<evidence type="ECO:0000256" key="2">
    <source>
        <dbReference type="PROSITE-ProRule" id="PRU00335"/>
    </source>
</evidence>